<accession>A0A811VH58</accession>
<protein>
    <submittedName>
        <fullName evidence="1">(Mediterranean fruit fly) hypothetical protein</fullName>
    </submittedName>
</protein>
<reference evidence="1" key="1">
    <citation type="submission" date="2020-11" db="EMBL/GenBank/DDBJ databases">
        <authorList>
            <person name="Whitehead M."/>
        </authorList>
    </citation>
    <scope>NUCLEOTIDE SEQUENCE</scope>
    <source>
        <strain evidence="1">EGII</strain>
    </source>
</reference>
<dbReference type="Proteomes" id="UP000606786">
    <property type="component" value="Unassembled WGS sequence"/>
</dbReference>
<proteinExistence type="predicted"/>
<dbReference type="AlphaFoldDB" id="A0A811VH58"/>
<organism evidence="1 2">
    <name type="scientific">Ceratitis capitata</name>
    <name type="common">Mediterranean fruit fly</name>
    <name type="synonym">Tephritis capitata</name>
    <dbReference type="NCBI Taxonomy" id="7213"/>
    <lineage>
        <taxon>Eukaryota</taxon>
        <taxon>Metazoa</taxon>
        <taxon>Ecdysozoa</taxon>
        <taxon>Arthropoda</taxon>
        <taxon>Hexapoda</taxon>
        <taxon>Insecta</taxon>
        <taxon>Pterygota</taxon>
        <taxon>Neoptera</taxon>
        <taxon>Endopterygota</taxon>
        <taxon>Diptera</taxon>
        <taxon>Brachycera</taxon>
        <taxon>Muscomorpha</taxon>
        <taxon>Tephritoidea</taxon>
        <taxon>Tephritidae</taxon>
        <taxon>Ceratitis</taxon>
        <taxon>Ceratitis</taxon>
    </lineage>
</organism>
<evidence type="ECO:0000313" key="1">
    <source>
        <dbReference type="EMBL" id="CAD7015215.1"/>
    </source>
</evidence>
<evidence type="ECO:0000313" key="2">
    <source>
        <dbReference type="Proteomes" id="UP000606786"/>
    </source>
</evidence>
<comment type="caution">
    <text evidence="1">The sequence shown here is derived from an EMBL/GenBank/DDBJ whole genome shotgun (WGS) entry which is preliminary data.</text>
</comment>
<dbReference type="EMBL" id="CAJHJT010000056">
    <property type="protein sequence ID" value="CAD7015215.1"/>
    <property type="molecule type" value="Genomic_DNA"/>
</dbReference>
<name>A0A811VH58_CERCA</name>
<keyword evidence="2" id="KW-1185">Reference proteome</keyword>
<sequence length="102" mass="11718">MLPADLCRKKLKIFFQLFFLFFFLLLANIYNQSASTQAINEPFIPTSPLTANKSTLKEGNKGNAYIKKYKKKKKKKSIEPNKSTYGMHNLTLSECAEHKAVR</sequence>
<gene>
    <name evidence="1" type="ORF">CCAP1982_LOCUS23163</name>
</gene>